<evidence type="ECO:0000313" key="2">
    <source>
        <dbReference type="Proteomes" id="UP000075886"/>
    </source>
</evidence>
<dbReference type="VEuPathDB" id="VectorBase:AFAF014933"/>
<keyword evidence="2" id="KW-1185">Reference proteome</keyword>
<organism evidence="1 2">
    <name type="scientific">Anopheles farauti</name>
    <dbReference type="NCBI Taxonomy" id="69004"/>
    <lineage>
        <taxon>Eukaryota</taxon>
        <taxon>Metazoa</taxon>
        <taxon>Ecdysozoa</taxon>
        <taxon>Arthropoda</taxon>
        <taxon>Hexapoda</taxon>
        <taxon>Insecta</taxon>
        <taxon>Pterygota</taxon>
        <taxon>Neoptera</taxon>
        <taxon>Endopterygota</taxon>
        <taxon>Diptera</taxon>
        <taxon>Nematocera</taxon>
        <taxon>Culicoidea</taxon>
        <taxon>Culicidae</taxon>
        <taxon>Anophelinae</taxon>
        <taxon>Anopheles</taxon>
    </lineage>
</organism>
<dbReference type="Proteomes" id="UP000075886">
    <property type="component" value="Unassembled WGS sequence"/>
</dbReference>
<reference evidence="1" key="2">
    <citation type="submission" date="2020-05" db="UniProtKB">
        <authorList>
            <consortium name="EnsemblMetazoa"/>
        </authorList>
    </citation>
    <scope>IDENTIFICATION</scope>
    <source>
        <strain evidence="1">FAR1</strain>
    </source>
</reference>
<protein>
    <submittedName>
        <fullName evidence="1">Uncharacterized protein</fullName>
    </submittedName>
</protein>
<name>A0A182QQM5_9DIPT</name>
<dbReference type="EnsemblMetazoa" id="AFAF014933-RA">
    <property type="protein sequence ID" value="AFAF014933-PA"/>
    <property type="gene ID" value="AFAF014933"/>
</dbReference>
<reference evidence="2" key="1">
    <citation type="submission" date="2014-01" db="EMBL/GenBank/DDBJ databases">
        <title>The Genome Sequence of Anopheles farauti FAR1 (V2).</title>
        <authorList>
            <consortium name="The Broad Institute Genomics Platform"/>
            <person name="Neafsey D.E."/>
            <person name="Besansky N."/>
            <person name="Howell P."/>
            <person name="Walton C."/>
            <person name="Young S.K."/>
            <person name="Zeng Q."/>
            <person name="Gargeya S."/>
            <person name="Fitzgerald M."/>
            <person name="Haas B."/>
            <person name="Abouelleil A."/>
            <person name="Allen A.W."/>
            <person name="Alvarado L."/>
            <person name="Arachchi H.M."/>
            <person name="Berlin A.M."/>
            <person name="Chapman S.B."/>
            <person name="Gainer-Dewar J."/>
            <person name="Goldberg J."/>
            <person name="Griggs A."/>
            <person name="Gujja S."/>
            <person name="Hansen M."/>
            <person name="Howarth C."/>
            <person name="Imamovic A."/>
            <person name="Ireland A."/>
            <person name="Larimer J."/>
            <person name="McCowan C."/>
            <person name="Murphy C."/>
            <person name="Pearson M."/>
            <person name="Poon T.W."/>
            <person name="Priest M."/>
            <person name="Roberts A."/>
            <person name="Saif S."/>
            <person name="Shea T."/>
            <person name="Sisk P."/>
            <person name="Sykes S."/>
            <person name="Wortman J."/>
            <person name="Nusbaum C."/>
            <person name="Birren B."/>
        </authorList>
    </citation>
    <scope>NUCLEOTIDE SEQUENCE [LARGE SCALE GENOMIC DNA]</scope>
    <source>
        <strain evidence="2">FAR1</strain>
    </source>
</reference>
<proteinExistence type="predicted"/>
<accession>A0A182QQM5</accession>
<sequence>MVVVVVVGHDVRSQPNTRTPSGRGQLPVATNPNQSVAVNQCGYTHSIPTAANAQQKTGNQCGTFLFLKIYGYPEIVKTHCNRTSLPNWIIEIYQKPASKPRTTTNCHYQFRQPPSAISEAN</sequence>
<evidence type="ECO:0000313" key="1">
    <source>
        <dbReference type="EnsemblMetazoa" id="AFAF014933-PA"/>
    </source>
</evidence>
<dbReference type="AlphaFoldDB" id="A0A182QQM5"/>
<dbReference type="EMBL" id="AXCN02000471">
    <property type="status" value="NOT_ANNOTATED_CDS"/>
    <property type="molecule type" value="Genomic_DNA"/>
</dbReference>